<dbReference type="PATRIC" id="fig|2033.4.peg.2938"/>
<organism evidence="2 3">
    <name type="scientific">Microbacterium testaceum</name>
    <name type="common">Aureobacterium testaceum</name>
    <name type="synonym">Brevibacterium testaceum</name>
    <dbReference type="NCBI Taxonomy" id="2033"/>
    <lineage>
        <taxon>Bacteria</taxon>
        <taxon>Bacillati</taxon>
        <taxon>Actinomycetota</taxon>
        <taxon>Actinomycetes</taxon>
        <taxon>Micrococcales</taxon>
        <taxon>Microbacteriaceae</taxon>
        <taxon>Microbacterium</taxon>
    </lineage>
</organism>
<feature type="transmembrane region" description="Helical" evidence="1">
    <location>
        <begin position="20"/>
        <end position="38"/>
    </location>
</feature>
<dbReference type="AlphaFoldDB" id="A0A147F6E1"/>
<evidence type="ECO:0000313" key="2">
    <source>
        <dbReference type="EMBL" id="KTS11141.1"/>
    </source>
</evidence>
<dbReference type="Proteomes" id="UP000072189">
    <property type="component" value="Unassembled WGS sequence"/>
</dbReference>
<dbReference type="RefSeq" id="WP_058597502.1">
    <property type="nucleotide sequence ID" value="NZ_LDRS01000060.1"/>
</dbReference>
<feature type="transmembrane region" description="Helical" evidence="1">
    <location>
        <begin position="59"/>
        <end position="81"/>
    </location>
</feature>
<feature type="transmembrane region" description="Helical" evidence="1">
    <location>
        <begin position="101"/>
        <end position="119"/>
    </location>
</feature>
<comment type="caution">
    <text evidence="2">The sequence shown here is derived from an EMBL/GenBank/DDBJ whole genome shotgun (WGS) entry which is preliminary data.</text>
</comment>
<protein>
    <submittedName>
        <fullName evidence="2">Uncharacterized protein</fullName>
    </submittedName>
</protein>
<sequence>MVLLLAVCNIFDLPHGLRMVISAALVLPSLLATLLVLSQTPRTHLEYEESILGHFASRFVGLMSAVVLWMGSVVVGAAVAVQLTADAGPDPDVAWDEAAGIFATIVPTVIVILWAALVLRCVSYLARLRGWAAVPSSHRIPDRMLAEVPRTRRVVIGLAHPGLLLVSGLFTVVVGFGYAGRIALDFIS</sequence>
<keyword evidence="1" id="KW-0812">Transmembrane</keyword>
<evidence type="ECO:0000313" key="3">
    <source>
        <dbReference type="Proteomes" id="UP000072189"/>
    </source>
</evidence>
<reference evidence="2 3" key="1">
    <citation type="journal article" date="2016" name="Front. Microbiol.">
        <title>Genomic Resource of Rice Seed Associated Bacteria.</title>
        <authorList>
            <person name="Midha S."/>
            <person name="Bansal K."/>
            <person name="Sharma S."/>
            <person name="Kumar N."/>
            <person name="Patil P.P."/>
            <person name="Chaudhry V."/>
            <person name="Patil P.B."/>
        </authorList>
    </citation>
    <scope>NUCLEOTIDE SEQUENCE [LARGE SCALE GENOMIC DNA]</scope>
    <source>
        <strain evidence="2 3">RSA3</strain>
    </source>
</reference>
<evidence type="ECO:0000256" key="1">
    <source>
        <dbReference type="SAM" id="Phobius"/>
    </source>
</evidence>
<dbReference type="EMBL" id="LDRV01000067">
    <property type="protein sequence ID" value="KTS11141.1"/>
    <property type="molecule type" value="Genomic_DNA"/>
</dbReference>
<keyword evidence="1" id="KW-0472">Membrane</keyword>
<proteinExistence type="predicted"/>
<gene>
    <name evidence="2" type="ORF">RSA3_10955</name>
</gene>
<feature type="transmembrane region" description="Helical" evidence="1">
    <location>
        <begin position="154"/>
        <end position="179"/>
    </location>
</feature>
<name>A0A147F6E1_MICTE</name>
<accession>A0A147F6E1</accession>
<keyword evidence="1" id="KW-1133">Transmembrane helix</keyword>